<dbReference type="InterPro" id="IPR026030">
    <property type="entry name" value="Pur-cyt_permease_Fcy2/21/22"/>
</dbReference>
<keyword evidence="3 7" id="KW-0813">Transport</keyword>
<dbReference type="PANTHER" id="PTHR31806:SF5">
    <property type="entry name" value="PURINE-CYTOSINE PERMEASE FCY21"/>
    <property type="match status" value="1"/>
</dbReference>
<evidence type="ECO:0000256" key="3">
    <source>
        <dbReference type="ARBA" id="ARBA00022448"/>
    </source>
</evidence>
<feature type="transmembrane region" description="Helical" evidence="8">
    <location>
        <begin position="410"/>
        <end position="433"/>
    </location>
</feature>
<evidence type="ECO:0000256" key="8">
    <source>
        <dbReference type="SAM" id="Phobius"/>
    </source>
</evidence>
<feature type="transmembrane region" description="Helical" evidence="8">
    <location>
        <begin position="363"/>
        <end position="389"/>
    </location>
</feature>
<feature type="transmembrane region" description="Helical" evidence="8">
    <location>
        <begin position="445"/>
        <end position="464"/>
    </location>
</feature>
<evidence type="ECO:0000256" key="2">
    <source>
        <dbReference type="ARBA" id="ARBA00008974"/>
    </source>
</evidence>
<feature type="transmembrane region" description="Helical" evidence="8">
    <location>
        <begin position="140"/>
        <end position="160"/>
    </location>
</feature>
<evidence type="ECO:0000313" key="9">
    <source>
        <dbReference type="EMBL" id="KAK7059759.1"/>
    </source>
</evidence>
<dbReference type="Pfam" id="PF02133">
    <property type="entry name" value="Transp_cyt_pur"/>
    <property type="match status" value="1"/>
</dbReference>
<gene>
    <name evidence="9" type="ORF">R3P38DRAFT_2679439</name>
</gene>
<evidence type="ECO:0000256" key="5">
    <source>
        <dbReference type="ARBA" id="ARBA00022989"/>
    </source>
</evidence>
<comment type="similarity">
    <text evidence="2 7">Belongs to the purine-cytosine permease (2.A.39) family.</text>
</comment>
<reference evidence="9 10" key="1">
    <citation type="journal article" date="2024" name="J Genomics">
        <title>Draft genome sequencing and assembly of Favolaschia claudopus CIRM-BRFM 2984 isolated from oak limbs.</title>
        <authorList>
            <person name="Navarro D."/>
            <person name="Drula E."/>
            <person name="Chaduli D."/>
            <person name="Cazenave R."/>
            <person name="Ahrendt S."/>
            <person name="Wang J."/>
            <person name="Lipzen A."/>
            <person name="Daum C."/>
            <person name="Barry K."/>
            <person name="Grigoriev I.V."/>
            <person name="Favel A."/>
            <person name="Rosso M.N."/>
            <person name="Martin F."/>
        </authorList>
    </citation>
    <scope>NUCLEOTIDE SEQUENCE [LARGE SCALE GENOMIC DNA]</scope>
    <source>
        <strain evidence="9 10">CIRM-BRFM 2984</strain>
    </source>
</reference>
<dbReference type="Proteomes" id="UP001362999">
    <property type="component" value="Unassembled WGS sequence"/>
</dbReference>
<organism evidence="9 10">
    <name type="scientific">Favolaschia claudopus</name>
    <dbReference type="NCBI Taxonomy" id="2862362"/>
    <lineage>
        <taxon>Eukaryota</taxon>
        <taxon>Fungi</taxon>
        <taxon>Dikarya</taxon>
        <taxon>Basidiomycota</taxon>
        <taxon>Agaricomycotina</taxon>
        <taxon>Agaricomycetes</taxon>
        <taxon>Agaricomycetidae</taxon>
        <taxon>Agaricales</taxon>
        <taxon>Marasmiineae</taxon>
        <taxon>Mycenaceae</taxon>
        <taxon>Favolaschia</taxon>
    </lineage>
</organism>
<sequence length="483" mass="52218">MTTPEKRLTQFLRNWGVETHGIDPIPKDKRTDTRSYQLFLMWFSATTNLSAVVVGAGGPVVFNLSFVASTAVILIVNALWIMIPGYFAIFGPKVGTRCMVYARFSWGPYGVAIPSFLNVIAMMVYLFFNTIIGGQLLAHVSHKLTIDIGIVIIALISLAVSFSGYRVLHWFGAIAWIPSLIGICIMLGVGGKHLTTASESYPAPSASAILSFAATLAGSGVAWCNMTPDYGVYHSPNASSTRIFLYTYLGILLPTLGTEIFGAAFAAAVPSIPSWAAGYDNGNDIGGLTAAVLEPVGGFGKFLLVLMALGMSSQTTPVMYSCGISLMCVSKIFARVPRYIYAIIATGVAIPLAIVGRTRFYNVIVACIDIVGYWSAAFAGVVLTEHLVFRRRDFANYEVEHWDNARKLPSGFAAVLSLFAAMGFVVPCMAQTFYVGPIAKGTGDIGLWIGLFTASAVYCVLRPLEARWFRDRTDSIQEDLSDK</sequence>
<accession>A0AAW0E3D6</accession>
<keyword evidence="4 8" id="KW-0812">Transmembrane</keyword>
<feature type="transmembrane region" description="Helical" evidence="8">
    <location>
        <begin position="167"/>
        <end position="189"/>
    </location>
</feature>
<evidence type="ECO:0000256" key="1">
    <source>
        <dbReference type="ARBA" id="ARBA00004141"/>
    </source>
</evidence>
<dbReference type="AlphaFoldDB" id="A0AAW0E3D6"/>
<evidence type="ECO:0000313" key="10">
    <source>
        <dbReference type="Proteomes" id="UP001362999"/>
    </source>
</evidence>
<feature type="transmembrane region" description="Helical" evidence="8">
    <location>
        <begin position="66"/>
        <end position="89"/>
    </location>
</feature>
<proteinExistence type="inferred from homology"/>
<comment type="subcellular location">
    <subcellularLocation>
        <location evidence="1">Membrane</location>
        <topology evidence="1">Multi-pass membrane protein</topology>
    </subcellularLocation>
</comment>
<dbReference type="EMBL" id="JAWWNJ010000003">
    <property type="protein sequence ID" value="KAK7059759.1"/>
    <property type="molecule type" value="Genomic_DNA"/>
</dbReference>
<dbReference type="GO" id="GO:0005886">
    <property type="term" value="C:plasma membrane"/>
    <property type="evidence" value="ECO:0007669"/>
    <property type="project" value="TreeGrafter"/>
</dbReference>
<dbReference type="GO" id="GO:0022857">
    <property type="term" value="F:transmembrane transporter activity"/>
    <property type="evidence" value="ECO:0007669"/>
    <property type="project" value="InterPro"/>
</dbReference>
<dbReference type="Gene3D" id="1.10.4160.10">
    <property type="entry name" value="Hydantoin permease"/>
    <property type="match status" value="1"/>
</dbReference>
<evidence type="ECO:0000256" key="7">
    <source>
        <dbReference type="PIRNR" id="PIRNR002744"/>
    </source>
</evidence>
<dbReference type="InterPro" id="IPR001248">
    <property type="entry name" value="Pur-cyt_permease"/>
</dbReference>
<feature type="transmembrane region" description="Helical" evidence="8">
    <location>
        <begin position="109"/>
        <end position="128"/>
    </location>
</feature>
<dbReference type="PANTHER" id="PTHR31806">
    <property type="entry name" value="PURINE-CYTOSINE PERMEASE FCY2-RELATED"/>
    <property type="match status" value="1"/>
</dbReference>
<keyword evidence="6 7" id="KW-0472">Membrane</keyword>
<evidence type="ECO:0000256" key="6">
    <source>
        <dbReference type="ARBA" id="ARBA00023136"/>
    </source>
</evidence>
<evidence type="ECO:0000256" key="4">
    <source>
        <dbReference type="ARBA" id="ARBA00022692"/>
    </source>
</evidence>
<feature type="transmembrane region" description="Helical" evidence="8">
    <location>
        <begin position="201"/>
        <end position="224"/>
    </location>
</feature>
<keyword evidence="10" id="KW-1185">Reference proteome</keyword>
<feature type="transmembrane region" description="Helical" evidence="8">
    <location>
        <begin position="39"/>
        <end position="60"/>
    </location>
</feature>
<protein>
    <submittedName>
        <fullName evidence="9">Permease for cytosine/purines, uracil, thiamine, allantoin-domain-containing protein</fullName>
    </submittedName>
</protein>
<dbReference type="PIRSF" id="PIRSF002744">
    <property type="entry name" value="Pur-cyt_permease"/>
    <property type="match status" value="1"/>
</dbReference>
<keyword evidence="5 8" id="KW-1133">Transmembrane helix</keyword>
<feature type="transmembrane region" description="Helical" evidence="8">
    <location>
        <begin position="245"/>
        <end position="269"/>
    </location>
</feature>
<feature type="transmembrane region" description="Helical" evidence="8">
    <location>
        <begin position="302"/>
        <end position="327"/>
    </location>
</feature>
<feature type="transmembrane region" description="Helical" evidence="8">
    <location>
        <begin position="339"/>
        <end position="357"/>
    </location>
</feature>
<comment type="caution">
    <text evidence="9">The sequence shown here is derived from an EMBL/GenBank/DDBJ whole genome shotgun (WGS) entry which is preliminary data.</text>
</comment>
<name>A0AAW0E3D6_9AGAR</name>